<protein>
    <submittedName>
        <fullName evidence="1">Uncharacterized protein</fullName>
    </submittedName>
</protein>
<reference evidence="1 2" key="1">
    <citation type="submission" date="2021-06" db="EMBL/GenBank/DDBJ databases">
        <title>Caerostris extrusa draft genome.</title>
        <authorList>
            <person name="Kono N."/>
            <person name="Arakawa K."/>
        </authorList>
    </citation>
    <scope>NUCLEOTIDE SEQUENCE [LARGE SCALE GENOMIC DNA]</scope>
</reference>
<dbReference type="Proteomes" id="UP001054945">
    <property type="component" value="Unassembled WGS sequence"/>
</dbReference>
<sequence length="156" mass="17092">MEWKPPREATSFKINTAQNSISAASTPGCLLLLITDASPESNCRRGRKGRGISGAANCLSLGSFLRKPIPVSTIRDPGWHNEDFGPNCSGPAQIKVGRGECLRESNFGRFMHSFIARNLQRSSLFSHFGSASWKMSVSEMLVIITLTPIQIERPIS</sequence>
<organism evidence="1 2">
    <name type="scientific">Caerostris extrusa</name>
    <name type="common">Bark spider</name>
    <name type="synonym">Caerostris bankana</name>
    <dbReference type="NCBI Taxonomy" id="172846"/>
    <lineage>
        <taxon>Eukaryota</taxon>
        <taxon>Metazoa</taxon>
        <taxon>Ecdysozoa</taxon>
        <taxon>Arthropoda</taxon>
        <taxon>Chelicerata</taxon>
        <taxon>Arachnida</taxon>
        <taxon>Araneae</taxon>
        <taxon>Araneomorphae</taxon>
        <taxon>Entelegynae</taxon>
        <taxon>Araneoidea</taxon>
        <taxon>Araneidae</taxon>
        <taxon>Caerostris</taxon>
    </lineage>
</organism>
<evidence type="ECO:0000313" key="2">
    <source>
        <dbReference type="Proteomes" id="UP001054945"/>
    </source>
</evidence>
<proteinExistence type="predicted"/>
<accession>A0AAV4NF34</accession>
<gene>
    <name evidence="1" type="ORF">CEXT_309601</name>
</gene>
<comment type="caution">
    <text evidence="1">The sequence shown here is derived from an EMBL/GenBank/DDBJ whole genome shotgun (WGS) entry which is preliminary data.</text>
</comment>
<name>A0AAV4NF34_CAEEX</name>
<dbReference type="EMBL" id="BPLR01020867">
    <property type="protein sequence ID" value="GIX83424.1"/>
    <property type="molecule type" value="Genomic_DNA"/>
</dbReference>
<evidence type="ECO:0000313" key="1">
    <source>
        <dbReference type="EMBL" id="GIX83424.1"/>
    </source>
</evidence>
<keyword evidence="2" id="KW-1185">Reference proteome</keyword>
<dbReference type="AlphaFoldDB" id="A0AAV4NF34"/>